<evidence type="ECO:0000313" key="1">
    <source>
        <dbReference type="EMBL" id="OAJ45089.1"/>
    </source>
</evidence>
<organism evidence="1 2">
    <name type="scientific">Batrachochytrium dendrobatidis (strain JEL423)</name>
    <dbReference type="NCBI Taxonomy" id="403673"/>
    <lineage>
        <taxon>Eukaryota</taxon>
        <taxon>Fungi</taxon>
        <taxon>Fungi incertae sedis</taxon>
        <taxon>Chytridiomycota</taxon>
        <taxon>Chytridiomycota incertae sedis</taxon>
        <taxon>Chytridiomycetes</taxon>
        <taxon>Rhizophydiales</taxon>
        <taxon>Rhizophydiales incertae sedis</taxon>
        <taxon>Batrachochytrium</taxon>
    </lineage>
</organism>
<dbReference type="Proteomes" id="UP000077115">
    <property type="component" value="Unassembled WGS sequence"/>
</dbReference>
<sequence length="226" mass="25708">MSSTTCNTFQPNEEQDVLGESGTVLWHYWRAHCLKGSLQPSLQPCPISTFTDKHDQYGDTTVSQDMQSITSLVYDLLDLHSVVSTDSSSEQQLEVSLTISKIVMIDATVPSILFKDLHLPTPFVSRIQYVQAHTASDIVAYLYAICGLIKSKRVSNIQSLDGPVVYPCVILYARSPMLWIRMRSHEFKALHTAINHVEKTFGVTVVCWFLRNRDRIRWKSWLTQVT</sequence>
<gene>
    <name evidence="1" type="ORF">BDEG_28254</name>
</gene>
<reference evidence="1 2" key="1">
    <citation type="submission" date="2006-10" db="EMBL/GenBank/DDBJ databases">
        <title>The Genome Sequence of Batrachochytrium dendrobatidis JEL423.</title>
        <authorList>
            <consortium name="The Broad Institute Genome Sequencing Platform"/>
            <person name="Birren B."/>
            <person name="Lander E."/>
            <person name="Galagan J."/>
            <person name="Cuomo C."/>
            <person name="Devon K."/>
            <person name="Jaffe D."/>
            <person name="Butler J."/>
            <person name="Alvarez P."/>
            <person name="Gnerre S."/>
            <person name="Grabherr M."/>
            <person name="Kleber M."/>
            <person name="Mauceli E."/>
            <person name="Brockman W."/>
            <person name="Young S."/>
            <person name="LaButti K."/>
            <person name="Sykes S."/>
            <person name="DeCaprio D."/>
            <person name="Crawford M."/>
            <person name="Koehrsen M."/>
            <person name="Engels R."/>
            <person name="Montgomery P."/>
            <person name="Pearson M."/>
            <person name="Howarth C."/>
            <person name="Larson L."/>
            <person name="White J."/>
            <person name="O'Leary S."/>
            <person name="Kodira C."/>
            <person name="Zeng Q."/>
            <person name="Yandava C."/>
            <person name="Alvarado L."/>
            <person name="Longcore J."/>
            <person name="James T."/>
        </authorList>
    </citation>
    <scope>NUCLEOTIDE SEQUENCE [LARGE SCALE GENOMIC DNA]</scope>
    <source>
        <strain evidence="1 2">JEL423</strain>
    </source>
</reference>
<dbReference type="EMBL" id="DS022314">
    <property type="protein sequence ID" value="OAJ45089.1"/>
    <property type="molecule type" value="Genomic_DNA"/>
</dbReference>
<protein>
    <submittedName>
        <fullName evidence="1">Uncharacterized protein</fullName>
    </submittedName>
</protein>
<proteinExistence type="predicted"/>
<reference evidence="1 2" key="2">
    <citation type="submission" date="2016-05" db="EMBL/GenBank/DDBJ databases">
        <title>Lineage-specific infection strategies underlie the spectrum of fungal disease in amphibians.</title>
        <authorList>
            <person name="Cuomo C.A."/>
            <person name="Farrer R.A."/>
            <person name="James T."/>
            <person name="Longcore J."/>
            <person name="Birren B."/>
        </authorList>
    </citation>
    <scope>NUCLEOTIDE SEQUENCE [LARGE SCALE GENOMIC DNA]</scope>
    <source>
        <strain evidence="1 2">JEL423</strain>
    </source>
</reference>
<accession>A0A177WYA4</accession>
<dbReference type="OrthoDB" id="10554508at2759"/>
<dbReference type="AlphaFoldDB" id="A0A177WYA4"/>
<evidence type="ECO:0000313" key="2">
    <source>
        <dbReference type="Proteomes" id="UP000077115"/>
    </source>
</evidence>
<name>A0A177WYA4_BATDL</name>
<dbReference type="VEuPathDB" id="FungiDB:BDEG_28254"/>